<dbReference type="InterPro" id="IPR036515">
    <property type="entry name" value="Transposase_17_sf"/>
</dbReference>
<dbReference type="Gene3D" id="3.30.70.1290">
    <property type="entry name" value="Transposase IS200-like"/>
    <property type="match status" value="1"/>
</dbReference>
<organism evidence="2">
    <name type="scientific">Vibrio vulnificus</name>
    <dbReference type="NCBI Taxonomy" id="672"/>
    <lineage>
        <taxon>Bacteria</taxon>
        <taxon>Pseudomonadati</taxon>
        <taxon>Pseudomonadota</taxon>
        <taxon>Gammaproteobacteria</taxon>
        <taxon>Vibrionales</taxon>
        <taxon>Vibrionaceae</taxon>
        <taxon>Vibrio</taxon>
    </lineage>
</organism>
<protein>
    <submittedName>
        <fullName evidence="2">Transposase IS200-family protein</fullName>
    </submittedName>
</protein>
<sequence length="130" mass="15170">MSLKIEGSLPSFENSFHFHAIAKYRSKVFSPEIAERTEALLFEKSKELGWTIVEFAADEDHIHFLIKSDSEPSQIAHRLFGYSSFALRKEFPELKELNKNQFWASEQCNCISNKSHYDNTVAYIKRHQKV</sequence>
<evidence type="ECO:0000313" key="2">
    <source>
        <dbReference type="EMBL" id="BBE38816.1"/>
    </source>
</evidence>
<dbReference type="GO" id="GO:0006313">
    <property type="term" value="P:DNA transposition"/>
    <property type="evidence" value="ECO:0007669"/>
    <property type="project" value="InterPro"/>
</dbReference>
<evidence type="ECO:0000259" key="1">
    <source>
        <dbReference type="SMART" id="SM01321"/>
    </source>
</evidence>
<feature type="domain" description="Transposase IS200-like" evidence="1">
    <location>
        <begin position="11"/>
        <end position="127"/>
    </location>
</feature>
<dbReference type="GO" id="GO:0004803">
    <property type="term" value="F:transposase activity"/>
    <property type="evidence" value="ECO:0007669"/>
    <property type="project" value="InterPro"/>
</dbReference>
<dbReference type="RefSeq" id="WP_088900028.1">
    <property type="nucleotide sequence ID" value="NZ_CP014636.1"/>
</dbReference>
<reference evidence="2" key="1">
    <citation type="submission" date="2011-01" db="EMBL/GenBank/DDBJ databases">
        <title>Evolutionary Significance of Chromosomal Super-Integrons in Vibrio vulnificus Strains.</title>
        <authorList>
            <person name="Shu H.Y."/>
            <person name="Wu K.M."/>
            <person name="Liu T.T."/>
            <person name="Liu Y.M."/>
            <person name="Liao T.L."/>
            <person name="Hor L.I."/>
            <person name="Tsai S.F."/>
            <person name="Chen C.Y."/>
        </authorList>
    </citation>
    <scope>NUCLEOTIDE SEQUENCE</scope>
    <source>
        <strain evidence="2">CECT4999</strain>
    </source>
</reference>
<name>A0A6S4Q1G2_VIBVL</name>
<dbReference type="SMART" id="SM01321">
    <property type="entry name" value="Y1_Tnp"/>
    <property type="match status" value="1"/>
</dbReference>
<dbReference type="Pfam" id="PF01797">
    <property type="entry name" value="Y1_Tnp"/>
    <property type="match status" value="1"/>
</dbReference>
<accession>A0A6S4Q1G2</accession>
<dbReference type="SUPFAM" id="SSF143422">
    <property type="entry name" value="Transposase IS200-like"/>
    <property type="match status" value="1"/>
</dbReference>
<dbReference type="EMBL" id="AB609751">
    <property type="protein sequence ID" value="BBE38816.1"/>
    <property type="molecule type" value="Genomic_DNA"/>
</dbReference>
<proteinExistence type="predicted"/>
<dbReference type="GO" id="GO:0003677">
    <property type="term" value="F:DNA binding"/>
    <property type="evidence" value="ECO:0007669"/>
    <property type="project" value="InterPro"/>
</dbReference>
<dbReference type="InterPro" id="IPR002686">
    <property type="entry name" value="Transposase_17"/>
</dbReference>
<dbReference type="AlphaFoldDB" id="A0A6S4Q1G2"/>
<dbReference type="PANTHER" id="PTHR33360">
    <property type="entry name" value="TRANSPOSASE FOR INSERTION SEQUENCE ELEMENT IS200"/>
    <property type="match status" value="1"/>
</dbReference>
<dbReference type="NCBIfam" id="NF033573">
    <property type="entry name" value="transpos_IS200"/>
    <property type="match status" value="1"/>
</dbReference>